<dbReference type="CDD" id="cd23161">
    <property type="entry name" value="Prefoldin_6"/>
    <property type="match status" value="1"/>
</dbReference>
<dbReference type="EMBL" id="AAXT01000002">
    <property type="protein sequence ID" value="EDO06841.1"/>
    <property type="molecule type" value="Genomic_DNA"/>
</dbReference>
<dbReference type="GO" id="GO:0016272">
    <property type="term" value="C:prefoldin complex"/>
    <property type="evidence" value="ECO:0007669"/>
    <property type="project" value="InterPro"/>
</dbReference>
<accession>A7AQM2</accession>
<dbReference type="InterPro" id="IPR002777">
    <property type="entry name" value="PFD_beta-like"/>
</dbReference>
<keyword evidence="2" id="KW-0143">Chaperone</keyword>
<dbReference type="PANTHER" id="PTHR21431">
    <property type="entry name" value="PREFOLDIN SUBUNIT 6"/>
    <property type="match status" value="1"/>
</dbReference>
<dbReference type="FunCoup" id="A7AQM2">
    <property type="interactions" value="208"/>
</dbReference>
<reference evidence="3 4" key="1">
    <citation type="journal article" date="2007" name="PLoS Pathog.">
        <title>Genome sequence of Babesia bovis and comparative analysis of apicomplexan hemoprotozoa.</title>
        <authorList>
            <person name="Brayton K.A."/>
            <person name="Lau A.O.T."/>
            <person name="Herndon D.R."/>
            <person name="Hannick L."/>
            <person name="Kappmeyer L.S."/>
            <person name="Berens S.J."/>
            <person name="Bidwell S.L."/>
            <person name="Brown W.C."/>
            <person name="Crabtree J."/>
            <person name="Fadrosh D."/>
            <person name="Feldblum T."/>
            <person name="Forberger H.A."/>
            <person name="Haas B.J."/>
            <person name="Howell J.M."/>
            <person name="Khouri H."/>
            <person name="Koo H."/>
            <person name="Mann D.J."/>
            <person name="Norimine J."/>
            <person name="Paulsen I.T."/>
            <person name="Radune D."/>
            <person name="Ren Q."/>
            <person name="Smith R.K. Jr."/>
            <person name="Suarez C.E."/>
            <person name="White O."/>
            <person name="Wortman J.R."/>
            <person name="Knowles D.P. Jr."/>
            <person name="McElwain T.F."/>
            <person name="Nene V.M."/>
        </authorList>
    </citation>
    <scope>NUCLEOTIDE SEQUENCE [LARGE SCALE GENOMIC DNA]</scope>
    <source>
        <strain evidence="3">T2Bo</strain>
    </source>
</reference>
<dbReference type="KEGG" id="bbo:BBOV_IV004800"/>
<evidence type="ECO:0000313" key="3">
    <source>
        <dbReference type="EMBL" id="EDO06841.1"/>
    </source>
</evidence>
<dbReference type="RefSeq" id="XP_001610409.1">
    <property type="nucleotide sequence ID" value="XM_001610359.1"/>
</dbReference>
<dbReference type="GO" id="GO:0051131">
    <property type="term" value="P:chaperone-mediated protein complex assembly"/>
    <property type="evidence" value="ECO:0007669"/>
    <property type="project" value="TreeGrafter"/>
</dbReference>
<dbReference type="PANTHER" id="PTHR21431:SF0">
    <property type="entry name" value="PREFOLDIN SUBUNIT 6"/>
    <property type="match status" value="1"/>
</dbReference>
<reference evidence="4" key="2">
    <citation type="journal article" date="2020" name="Data Brief">
        <title>Transcriptome dataset of Babesia bovis life stages within vertebrate and invertebrate hosts.</title>
        <authorList>
            <person name="Ueti M.W."/>
            <person name="Johnson W.C."/>
            <person name="Kappmeyer L.S."/>
            <person name="Herndon D.R."/>
            <person name="Mousel M.R."/>
            <person name="Reif K.E."/>
            <person name="Taus N.S."/>
            <person name="Ifeonu O.O."/>
            <person name="Silva J.C."/>
            <person name="Suarez C.E."/>
            <person name="Brayton K.A."/>
        </authorList>
    </citation>
    <scope>NUCLEOTIDE SEQUENCE [LARGE SCALE GENOMIC DNA]</scope>
</reference>
<dbReference type="GO" id="GO:0006457">
    <property type="term" value="P:protein folding"/>
    <property type="evidence" value="ECO:0007669"/>
    <property type="project" value="InterPro"/>
</dbReference>
<dbReference type="InParanoid" id="A7AQM2"/>
<dbReference type="Gene3D" id="1.10.287.370">
    <property type="match status" value="1"/>
</dbReference>
<dbReference type="Proteomes" id="UP000002173">
    <property type="component" value="Unassembled WGS sequence"/>
</dbReference>
<comment type="similarity">
    <text evidence="1">Belongs to the prefoldin subunit beta family.</text>
</comment>
<dbReference type="GO" id="GO:0051082">
    <property type="term" value="F:unfolded protein binding"/>
    <property type="evidence" value="ECO:0007669"/>
    <property type="project" value="InterPro"/>
</dbReference>
<dbReference type="OMA" id="KCYDTIT"/>
<evidence type="ECO:0000313" key="4">
    <source>
        <dbReference type="Proteomes" id="UP000002173"/>
    </source>
</evidence>
<dbReference type="STRING" id="5865.A7AQM2"/>
<name>A7AQM2_BABBO</name>
<dbReference type="VEuPathDB" id="PiroplasmaDB:BBOV_IV004800"/>
<proteinExistence type="inferred from homology"/>
<dbReference type="eggNOG" id="KOG3478">
    <property type="taxonomic scope" value="Eukaryota"/>
</dbReference>
<dbReference type="GeneID" id="5478643"/>
<dbReference type="SUPFAM" id="SSF46579">
    <property type="entry name" value="Prefoldin"/>
    <property type="match status" value="1"/>
</dbReference>
<evidence type="ECO:0000256" key="2">
    <source>
        <dbReference type="ARBA" id="ARBA00023186"/>
    </source>
</evidence>
<sequence>MDAIVAKVNNLRQQYRDVAAAHSQLLTQHNECTAELQLVESDAKIYKSTGPVLTTQSKEDAIHTISKRIEYISSEIEEKTKLMSTLQESIESECKTLDNMGAQRAPNITGD</sequence>
<protein>
    <submittedName>
        <fullName evidence="3">Prefoldin subunit 6, putative</fullName>
    </submittedName>
</protein>
<dbReference type="AlphaFoldDB" id="A7AQM2"/>
<dbReference type="GO" id="GO:0005737">
    <property type="term" value="C:cytoplasm"/>
    <property type="evidence" value="ECO:0007669"/>
    <property type="project" value="TreeGrafter"/>
</dbReference>
<evidence type="ECO:0000256" key="1">
    <source>
        <dbReference type="ARBA" id="ARBA00008045"/>
    </source>
</evidence>
<reference evidence="4" key="3">
    <citation type="journal article" date="2021" name="Int. J. Parasitol.">
        <title>Comparative analysis of gene expression between Babesia bovis blood stages and kinetes allowed by improved genome annotation.</title>
        <authorList>
            <person name="Ueti M.W."/>
            <person name="Johnson W.C."/>
            <person name="Kappmeyer L.S."/>
            <person name="Herndon D.R."/>
            <person name="Mousel M.R."/>
            <person name="Reif K.E."/>
            <person name="Taus N.S."/>
            <person name="Ifeonu O.O."/>
            <person name="Silva J.C."/>
            <person name="Suarez C.E."/>
            <person name="Brayton K.A."/>
        </authorList>
    </citation>
    <scope>NUCLEOTIDE SEQUENCE [LARGE SCALE GENOMIC DNA]</scope>
</reference>
<keyword evidence="4" id="KW-1185">Reference proteome</keyword>
<dbReference type="GO" id="GO:0051087">
    <property type="term" value="F:protein-folding chaperone binding"/>
    <property type="evidence" value="ECO:0007669"/>
    <property type="project" value="TreeGrafter"/>
</dbReference>
<dbReference type="InterPro" id="IPR009053">
    <property type="entry name" value="Prefoldin"/>
</dbReference>
<dbReference type="Pfam" id="PF01920">
    <property type="entry name" value="Prefoldin_2"/>
    <property type="match status" value="1"/>
</dbReference>
<gene>
    <name evidence="3" type="ORF">BBOV_IV004800</name>
</gene>
<organism evidence="3 4">
    <name type="scientific">Babesia bovis</name>
    <dbReference type="NCBI Taxonomy" id="5865"/>
    <lineage>
        <taxon>Eukaryota</taxon>
        <taxon>Sar</taxon>
        <taxon>Alveolata</taxon>
        <taxon>Apicomplexa</taxon>
        <taxon>Aconoidasida</taxon>
        <taxon>Piroplasmida</taxon>
        <taxon>Babesiidae</taxon>
        <taxon>Babesia</taxon>
    </lineage>
</organism>
<comment type="caution">
    <text evidence="3">The sequence shown here is derived from an EMBL/GenBank/DDBJ whole genome shotgun (WGS) entry which is preliminary data.</text>
</comment>